<dbReference type="RefSeq" id="WP_340266738.1">
    <property type="nucleotide sequence ID" value="NZ_JBBEOG010000001.1"/>
</dbReference>
<evidence type="ECO:0000313" key="2">
    <source>
        <dbReference type="EMBL" id="MFC5379228.1"/>
    </source>
</evidence>
<comment type="caution">
    <text evidence="2">The sequence shown here is derived from an EMBL/GenBank/DDBJ whole genome shotgun (WGS) entry which is preliminary data.</text>
</comment>
<evidence type="ECO:0000256" key="1">
    <source>
        <dbReference type="SAM" id="MobiDB-lite"/>
    </source>
</evidence>
<feature type="region of interest" description="Disordered" evidence="1">
    <location>
        <begin position="54"/>
        <end position="84"/>
    </location>
</feature>
<evidence type="ECO:0000313" key="3">
    <source>
        <dbReference type="Proteomes" id="UP001596122"/>
    </source>
</evidence>
<gene>
    <name evidence="2" type="ORF">ACFPJ6_00340</name>
</gene>
<dbReference type="EMBL" id="JBHSLD010000001">
    <property type="protein sequence ID" value="MFC5379228.1"/>
    <property type="molecule type" value="Genomic_DNA"/>
</dbReference>
<name>A0ABW0GH89_9MICO</name>
<proteinExistence type="predicted"/>
<organism evidence="2 3">
    <name type="scientific">Aquipuribacter nitratireducens</name>
    <dbReference type="NCBI Taxonomy" id="650104"/>
    <lineage>
        <taxon>Bacteria</taxon>
        <taxon>Bacillati</taxon>
        <taxon>Actinomycetota</taxon>
        <taxon>Actinomycetes</taxon>
        <taxon>Micrococcales</taxon>
        <taxon>Intrasporangiaceae</taxon>
        <taxon>Aquipuribacter</taxon>
    </lineage>
</organism>
<sequence>MHVSKAEVLDSLRTRGDDEQVRRAESELPERVDTEEHAELLRSLGLDRADVAALGSDTGLGSGQASGLGVNFQSEPESLDPRDE</sequence>
<keyword evidence="3" id="KW-1185">Reference proteome</keyword>
<reference evidence="3" key="1">
    <citation type="journal article" date="2019" name="Int. J. Syst. Evol. Microbiol.">
        <title>The Global Catalogue of Microorganisms (GCM) 10K type strain sequencing project: providing services to taxonomists for standard genome sequencing and annotation.</title>
        <authorList>
            <consortium name="The Broad Institute Genomics Platform"/>
            <consortium name="The Broad Institute Genome Sequencing Center for Infectious Disease"/>
            <person name="Wu L."/>
            <person name="Ma J."/>
        </authorList>
    </citation>
    <scope>NUCLEOTIDE SEQUENCE [LARGE SCALE GENOMIC DNA]</scope>
    <source>
        <strain evidence="3">CCUG 43114</strain>
    </source>
</reference>
<accession>A0ABW0GH89</accession>
<feature type="region of interest" description="Disordered" evidence="1">
    <location>
        <begin position="1"/>
        <end position="33"/>
    </location>
</feature>
<protein>
    <submittedName>
        <fullName evidence="2">Uncharacterized protein</fullName>
    </submittedName>
</protein>
<dbReference type="Proteomes" id="UP001596122">
    <property type="component" value="Unassembled WGS sequence"/>
</dbReference>